<proteinExistence type="predicted"/>
<accession>A0A8S1MQH4</accession>
<dbReference type="OMA" id="RYLQNRI"/>
<keyword evidence="3" id="KW-1185">Reference proteome</keyword>
<evidence type="ECO:0000313" key="3">
    <source>
        <dbReference type="Proteomes" id="UP000688137"/>
    </source>
</evidence>
<gene>
    <name evidence="2" type="ORF">PPRIM_AZ9-3.1.T0680124</name>
</gene>
<dbReference type="Proteomes" id="UP000688137">
    <property type="component" value="Unassembled WGS sequence"/>
</dbReference>
<evidence type="ECO:0000313" key="2">
    <source>
        <dbReference type="EMBL" id="CAD8082718.1"/>
    </source>
</evidence>
<dbReference type="EMBL" id="CAJJDM010000071">
    <property type="protein sequence ID" value="CAD8082718.1"/>
    <property type="molecule type" value="Genomic_DNA"/>
</dbReference>
<reference evidence="2" key="1">
    <citation type="submission" date="2021-01" db="EMBL/GenBank/DDBJ databases">
        <authorList>
            <consortium name="Genoscope - CEA"/>
            <person name="William W."/>
        </authorList>
    </citation>
    <scope>NUCLEOTIDE SEQUENCE</scope>
</reference>
<feature type="region of interest" description="Disordered" evidence="1">
    <location>
        <begin position="481"/>
        <end position="504"/>
    </location>
</feature>
<comment type="caution">
    <text evidence="2">The sequence shown here is derived from an EMBL/GenBank/DDBJ whole genome shotgun (WGS) entry which is preliminary data.</text>
</comment>
<evidence type="ECO:0000256" key="1">
    <source>
        <dbReference type="SAM" id="MobiDB-lite"/>
    </source>
</evidence>
<feature type="compositionally biased region" description="Acidic residues" evidence="1">
    <location>
        <begin position="487"/>
        <end position="497"/>
    </location>
</feature>
<sequence length="504" mass="61150">MKYKKFLTTDCLNQLVKYIGMAQIRYLQNRIMIAYQLKLEFVGLYITFQEDSPFFQIYFGPNINNEKQDYNEMIKVIQDRLSQPFDNFNPIESIKKILGLFQQYNDNMKIKFELVWKYIQYAYTLFNEYKWIMNDEINKHRLYSYFIRDYDYVTKNELVHPSLWLKSDSFLILPALVNQSTFFDYIFSVDCDKQKKVLKEYNKISNQLAIYLFEIRDILQEFAKQKLQIQIYPSLLNFNFIRIDNQKPYYLNNQHFERFVEQNSKVYAETKKNISYFEEYLEKNNQIQLRIFNFYPSDEIGSGLTLVQNKHREEYPKEFQEYWQSLYKQKYPSKRDVESLQIKAVSLEYLHSLNCNVNSSFDYIQHIIDPERMICKQCNQQIDDYGSLFYDKTFYQFYKCLKDILLSPYYIDIPGVYICPITLKLIGIKNNFMISSQILNQKGEHLITLYNQTLKFELREEFDAKLEDDDEYYEIMNGIRERNQEQTLDDFNDDEQDEAKLNEK</sequence>
<name>A0A8S1MQH4_PARPR</name>
<organism evidence="2 3">
    <name type="scientific">Paramecium primaurelia</name>
    <dbReference type="NCBI Taxonomy" id="5886"/>
    <lineage>
        <taxon>Eukaryota</taxon>
        <taxon>Sar</taxon>
        <taxon>Alveolata</taxon>
        <taxon>Ciliophora</taxon>
        <taxon>Intramacronucleata</taxon>
        <taxon>Oligohymenophorea</taxon>
        <taxon>Peniculida</taxon>
        <taxon>Parameciidae</taxon>
        <taxon>Paramecium</taxon>
    </lineage>
</organism>
<protein>
    <submittedName>
        <fullName evidence="2">Uncharacterized protein</fullName>
    </submittedName>
</protein>
<dbReference type="AlphaFoldDB" id="A0A8S1MQH4"/>